<evidence type="ECO:0000256" key="2">
    <source>
        <dbReference type="ARBA" id="ARBA00022833"/>
    </source>
</evidence>
<dbReference type="InterPro" id="IPR036291">
    <property type="entry name" value="NAD(P)-bd_dom_sf"/>
</dbReference>
<dbReference type="Gene3D" id="3.90.180.10">
    <property type="entry name" value="Medium-chain alcohol dehydrogenases, catalytic domain"/>
    <property type="match status" value="1"/>
</dbReference>
<accession>A0A841GIL2</accession>
<dbReference type="Pfam" id="PF00107">
    <property type="entry name" value="ADH_zinc_N"/>
    <property type="match status" value="1"/>
</dbReference>
<dbReference type="InterPro" id="IPR050129">
    <property type="entry name" value="Zn_alcohol_dh"/>
</dbReference>
<evidence type="ECO:0000256" key="4">
    <source>
        <dbReference type="RuleBase" id="RU361277"/>
    </source>
</evidence>
<dbReference type="AlphaFoldDB" id="A0A841GIL2"/>
<evidence type="ECO:0000256" key="3">
    <source>
        <dbReference type="ARBA" id="ARBA00023002"/>
    </source>
</evidence>
<keyword evidence="1 4" id="KW-0479">Metal-binding</keyword>
<protein>
    <submittedName>
        <fullName evidence="7">L-iditol 2-dehydrogenase</fullName>
        <ecNumber evidence="7">1.1.1.14</ecNumber>
    </submittedName>
</protein>
<feature type="domain" description="Alcohol dehydrogenase-like N-terminal" evidence="6">
    <location>
        <begin position="30"/>
        <end position="146"/>
    </location>
</feature>
<dbReference type="PANTHER" id="PTHR43401">
    <property type="entry name" value="L-THREONINE 3-DEHYDROGENASE"/>
    <property type="match status" value="1"/>
</dbReference>
<comment type="cofactor">
    <cofactor evidence="4">
        <name>Zn(2+)</name>
        <dbReference type="ChEBI" id="CHEBI:29105"/>
    </cofactor>
</comment>
<dbReference type="GO" id="GO:0008270">
    <property type="term" value="F:zinc ion binding"/>
    <property type="evidence" value="ECO:0007669"/>
    <property type="project" value="InterPro"/>
</dbReference>
<dbReference type="GO" id="GO:0003939">
    <property type="term" value="F:L-iditol 2-dehydrogenase (NAD+) activity"/>
    <property type="evidence" value="ECO:0007669"/>
    <property type="project" value="UniProtKB-EC"/>
</dbReference>
<dbReference type="EMBL" id="JACHGR010000008">
    <property type="protein sequence ID" value="MBB6056516.1"/>
    <property type="molecule type" value="Genomic_DNA"/>
</dbReference>
<dbReference type="PROSITE" id="PS00059">
    <property type="entry name" value="ADH_ZINC"/>
    <property type="match status" value="1"/>
</dbReference>
<gene>
    <name evidence="7" type="ORF">HNR75_002454</name>
</gene>
<keyword evidence="3 7" id="KW-0560">Oxidoreductase</keyword>
<dbReference type="InterPro" id="IPR013154">
    <property type="entry name" value="ADH-like_N"/>
</dbReference>
<dbReference type="PANTHER" id="PTHR43401:SF2">
    <property type="entry name" value="L-THREONINE 3-DEHYDROGENASE"/>
    <property type="match status" value="1"/>
</dbReference>
<dbReference type="Proteomes" id="UP000585721">
    <property type="component" value="Unassembled WGS sequence"/>
</dbReference>
<keyword evidence="8" id="KW-1185">Reference proteome</keyword>
<organism evidence="7 8">
    <name type="scientific">Tolumonas osonensis</name>
    <dbReference type="NCBI Taxonomy" id="675874"/>
    <lineage>
        <taxon>Bacteria</taxon>
        <taxon>Pseudomonadati</taxon>
        <taxon>Pseudomonadota</taxon>
        <taxon>Gammaproteobacteria</taxon>
        <taxon>Aeromonadales</taxon>
        <taxon>Aeromonadaceae</taxon>
        <taxon>Tolumonas</taxon>
    </lineage>
</organism>
<evidence type="ECO:0000313" key="8">
    <source>
        <dbReference type="Proteomes" id="UP000585721"/>
    </source>
</evidence>
<evidence type="ECO:0000313" key="7">
    <source>
        <dbReference type="EMBL" id="MBB6056516.1"/>
    </source>
</evidence>
<evidence type="ECO:0000259" key="5">
    <source>
        <dbReference type="Pfam" id="PF00107"/>
    </source>
</evidence>
<comment type="similarity">
    <text evidence="4">Belongs to the zinc-containing alcohol dehydrogenase family.</text>
</comment>
<keyword evidence="2 4" id="KW-0862">Zinc</keyword>
<dbReference type="SUPFAM" id="SSF51735">
    <property type="entry name" value="NAD(P)-binding Rossmann-fold domains"/>
    <property type="match status" value="1"/>
</dbReference>
<proteinExistence type="inferred from homology"/>
<dbReference type="InterPro" id="IPR013149">
    <property type="entry name" value="ADH-like_C"/>
</dbReference>
<name>A0A841GIL2_9GAMM</name>
<comment type="caution">
    <text evidence="7">The sequence shown here is derived from an EMBL/GenBank/DDBJ whole genome shotgun (WGS) entry which is preliminary data.</text>
</comment>
<evidence type="ECO:0000259" key="6">
    <source>
        <dbReference type="Pfam" id="PF08240"/>
    </source>
</evidence>
<dbReference type="Gene3D" id="3.40.50.720">
    <property type="entry name" value="NAD(P)-binding Rossmann-like Domain"/>
    <property type="match status" value="1"/>
</dbReference>
<reference evidence="7 8" key="1">
    <citation type="submission" date="2020-08" db="EMBL/GenBank/DDBJ databases">
        <title>Genomic Encyclopedia of Type Strains, Phase IV (KMG-IV): sequencing the most valuable type-strain genomes for metagenomic binning, comparative biology and taxonomic classification.</title>
        <authorList>
            <person name="Goeker M."/>
        </authorList>
    </citation>
    <scope>NUCLEOTIDE SEQUENCE [LARGE SCALE GENOMIC DNA]</scope>
    <source>
        <strain evidence="7 8">DSM 22975</strain>
    </source>
</reference>
<feature type="domain" description="Alcohol dehydrogenase-like C-terminal" evidence="5">
    <location>
        <begin position="195"/>
        <end position="329"/>
    </location>
</feature>
<dbReference type="EC" id="1.1.1.14" evidence="7"/>
<dbReference type="InterPro" id="IPR011032">
    <property type="entry name" value="GroES-like_sf"/>
</dbReference>
<sequence>MNNIPKTSHAAVLKQPREIKVESFNIPEIGPDEMLVRVEGCGICGTDVHEYNRDPFNLAPVVLGHEGTGRIVKLGSNIKADSSGVAVKEGDAIVTSVLLCGHCEPCRTQPARNNLCENLGLYGLMPDDDKYRLNGWFSEYIVIRPNSSFFVVNDMNLEQRLLIEPAAVVVHSLERAKSTGLLKFNSKVLVQGCGPIGLLQIAVLRTMGIENIIALDSNVKRLEFAKSMGANTTMNVADYPKLDDLVAAIKDMTAGVGVDFAFQCTGVPQAAANVWKFIKRGGGLCEVGFFINNGECSINPHFDICNKEIVVTGSWAYSLQDYPVTMDFIRRAIGIGLPLETLVTHQFPLDQLDEAMQVNIRQEGIKIAYVAN</sequence>
<dbReference type="InterPro" id="IPR002328">
    <property type="entry name" value="ADH_Zn_CS"/>
</dbReference>
<evidence type="ECO:0000256" key="1">
    <source>
        <dbReference type="ARBA" id="ARBA00022723"/>
    </source>
</evidence>
<dbReference type="RefSeq" id="WP_188027243.1">
    <property type="nucleotide sequence ID" value="NZ_JACHGR010000008.1"/>
</dbReference>
<dbReference type="SUPFAM" id="SSF50129">
    <property type="entry name" value="GroES-like"/>
    <property type="match status" value="1"/>
</dbReference>
<dbReference type="Pfam" id="PF08240">
    <property type="entry name" value="ADH_N"/>
    <property type="match status" value="1"/>
</dbReference>